<reference evidence="5 6" key="1">
    <citation type="submission" date="2021-07" db="EMBL/GenBank/DDBJ databases">
        <title>The Aristolochia fimbriata genome: insights into angiosperm evolution, floral development and chemical biosynthesis.</title>
        <authorList>
            <person name="Jiao Y."/>
        </authorList>
    </citation>
    <scope>NUCLEOTIDE SEQUENCE [LARGE SCALE GENOMIC DNA]</scope>
    <source>
        <strain evidence="5">IBCAS-2021</strain>
        <tissue evidence="5">Leaf</tissue>
    </source>
</reference>
<dbReference type="GO" id="GO:0080043">
    <property type="term" value="F:quercetin 3-O-glucosyltransferase activity"/>
    <property type="evidence" value="ECO:0007669"/>
    <property type="project" value="TreeGrafter"/>
</dbReference>
<keyword evidence="3" id="KW-0328">Glycosyltransferase</keyword>
<dbReference type="InterPro" id="IPR002213">
    <property type="entry name" value="UDP_glucos_trans"/>
</dbReference>
<evidence type="ECO:0000313" key="5">
    <source>
        <dbReference type="EMBL" id="KAG9446935.1"/>
    </source>
</evidence>
<gene>
    <name evidence="5" type="ORF">H6P81_013063</name>
</gene>
<evidence type="ECO:0000256" key="3">
    <source>
        <dbReference type="RuleBase" id="RU003718"/>
    </source>
</evidence>
<dbReference type="AlphaFoldDB" id="A0AAV7EFT1"/>
<dbReference type="Proteomes" id="UP000825729">
    <property type="component" value="Unassembled WGS sequence"/>
</dbReference>
<accession>A0AAV7EFT1</accession>
<dbReference type="EMBL" id="JAINDJ010000005">
    <property type="protein sequence ID" value="KAG9446935.1"/>
    <property type="molecule type" value="Genomic_DNA"/>
</dbReference>
<keyword evidence="6" id="KW-1185">Reference proteome</keyword>
<dbReference type="InterPro" id="IPR035595">
    <property type="entry name" value="UDP_glycos_trans_CS"/>
</dbReference>
<dbReference type="PANTHER" id="PTHR11926">
    <property type="entry name" value="GLUCOSYL/GLUCURONOSYL TRANSFERASES"/>
    <property type="match status" value="1"/>
</dbReference>
<dbReference type="Gene3D" id="3.40.50.2000">
    <property type="entry name" value="Glycogen Phosphorylase B"/>
    <property type="match status" value="2"/>
</dbReference>
<keyword evidence="2 3" id="KW-0808">Transferase</keyword>
<comment type="caution">
    <text evidence="5">The sequence shown here is derived from an EMBL/GenBank/DDBJ whole genome shotgun (WGS) entry which is preliminary data.</text>
</comment>
<comment type="similarity">
    <text evidence="1 3">Belongs to the UDP-glycosyltransferase family.</text>
</comment>
<name>A0AAV7EFT1_ARIFI</name>
<evidence type="ECO:0000256" key="4">
    <source>
        <dbReference type="RuleBase" id="RU362057"/>
    </source>
</evidence>
<dbReference type="FunFam" id="3.40.50.2000:FF:000019">
    <property type="entry name" value="Glycosyltransferase"/>
    <property type="match status" value="1"/>
</dbReference>
<dbReference type="GO" id="GO:0080044">
    <property type="term" value="F:quercetin 7-O-glucosyltransferase activity"/>
    <property type="evidence" value="ECO:0007669"/>
    <property type="project" value="TreeGrafter"/>
</dbReference>
<sequence length="470" mass="51230">MAAEMCSTKNTSETATTGADAGVHVLILPYPSAGHINPMVQFGKRVASHGVKVSIAITRFVAKSMEADAGPLAVETISDGFDDGGFREAGSAEAYHLGLQEAGSRTVTEVVHRHRAAGATPIACVVYDAFLPWARDLAKDLGLLGATFFTQSCAVDAIYYNVHLGKMGLPLDAEFVDSVGLPPLDESDLPSFVTDADYTPGFRFLLFTQFCNLEKADWILCNTFDALETEVLSWISKEWGKPMMAIGPTVPSFYLDKRVEGDDDYGLSVWKRDGSICKDWLDDKPAGSVVYVSFGSAVVLDEAHMGELARGLQSSAKNFIWVVREIEEPKLPEHFVEHVADKGLVVHWCNQLQVLAHPSVGCFVTHCGWNSTLEALSLGVPLVAVPHWTDQPTNAKYIEDVWGVGVRAKCKDGITSAEIERCVKEVMEGEGRAEIKRNADRLKLMAREAVDEGGLSDKNIREFVAAMLTT</sequence>
<proteinExistence type="inferred from homology"/>
<evidence type="ECO:0000256" key="1">
    <source>
        <dbReference type="ARBA" id="ARBA00009995"/>
    </source>
</evidence>
<dbReference type="PANTHER" id="PTHR11926:SF1553">
    <property type="entry name" value="GLYCOSYLTRANSFERASE"/>
    <property type="match status" value="1"/>
</dbReference>
<dbReference type="SUPFAM" id="SSF53756">
    <property type="entry name" value="UDP-Glycosyltransferase/glycogen phosphorylase"/>
    <property type="match status" value="1"/>
</dbReference>
<dbReference type="CDD" id="cd03784">
    <property type="entry name" value="GT1_Gtf-like"/>
    <property type="match status" value="1"/>
</dbReference>
<dbReference type="Pfam" id="PF00201">
    <property type="entry name" value="UDPGT"/>
    <property type="match status" value="1"/>
</dbReference>
<protein>
    <recommendedName>
        <fullName evidence="4">Glycosyltransferase</fullName>
        <ecNumber evidence="4">2.4.1.-</ecNumber>
    </recommendedName>
</protein>
<dbReference type="EC" id="2.4.1.-" evidence="4"/>
<evidence type="ECO:0000256" key="2">
    <source>
        <dbReference type="ARBA" id="ARBA00022679"/>
    </source>
</evidence>
<organism evidence="5 6">
    <name type="scientific">Aristolochia fimbriata</name>
    <name type="common">White veined hardy Dutchman's pipe vine</name>
    <dbReference type="NCBI Taxonomy" id="158543"/>
    <lineage>
        <taxon>Eukaryota</taxon>
        <taxon>Viridiplantae</taxon>
        <taxon>Streptophyta</taxon>
        <taxon>Embryophyta</taxon>
        <taxon>Tracheophyta</taxon>
        <taxon>Spermatophyta</taxon>
        <taxon>Magnoliopsida</taxon>
        <taxon>Magnoliidae</taxon>
        <taxon>Piperales</taxon>
        <taxon>Aristolochiaceae</taxon>
        <taxon>Aristolochia</taxon>
    </lineage>
</organism>
<evidence type="ECO:0000313" key="6">
    <source>
        <dbReference type="Proteomes" id="UP000825729"/>
    </source>
</evidence>
<dbReference type="PROSITE" id="PS00375">
    <property type="entry name" value="UDPGT"/>
    <property type="match status" value="1"/>
</dbReference>